<dbReference type="Pfam" id="PF13374">
    <property type="entry name" value="TPR_10"/>
    <property type="match status" value="3"/>
</dbReference>
<evidence type="ECO:0000313" key="5">
    <source>
        <dbReference type="Proteomes" id="UP000637628"/>
    </source>
</evidence>
<evidence type="ECO:0000259" key="3">
    <source>
        <dbReference type="Pfam" id="PF13676"/>
    </source>
</evidence>
<keyword evidence="5" id="KW-1185">Reference proteome</keyword>
<evidence type="ECO:0000259" key="2">
    <source>
        <dbReference type="Pfam" id="PF00931"/>
    </source>
</evidence>
<feature type="domain" description="NB-ARC" evidence="2">
    <location>
        <begin position="189"/>
        <end position="336"/>
    </location>
</feature>
<dbReference type="PANTHER" id="PTHR46082">
    <property type="entry name" value="ATP/GTP-BINDING PROTEIN-RELATED"/>
    <property type="match status" value="1"/>
</dbReference>
<dbReference type="Gene3D" id="3.40.50.300">
    <property type="entry name" value="P-loop containing nucleotide triphosphate hydrolases"/>
    <property type="match status" value="1"/>
</dbReference>
<evidence type="ECO:0000313" key="4">
    <source>
        <dbReference type="EMBL" id="GIE05567.1"/>
    </source>
</evidence>
<dbReference type="PANTHER" id="PTHR46082:SF6">
    <property type="entry name" value="AAA+ ATPASE DOMAIN-CONTAINING PROTEIN-RELATED"/>
    <property type="match status" value="1"/>
</dbReference>
<organism evidence="4 5">
    <name type="scientific">Paractinoplanes durhamensis</name>
    <dbReference type="NCBI Taxonomy" id="113563"/>
    <lineage>
        <taxon>Bacteria</taxon>
        <taxon>Bacillati</taxon>
        <taxon>Actinomycetota</taxon>
        <taxon>Actinomycetes</taxon>
        <taxon>Micromonosporales</taxon>
        <taxon>Micromonosporaceae</taxon>
        <taxon>Paractinoplanes</taxon>
    </lineage>
</organism>
<dbReference type="InterPro" id="IPR011990">
    <property type="entry name" value="TPR-like_helical_dom_sf"/>
</dbReference>
<dbReference type="Pfam" id="PF13424">
    <property type="entry name" value="TPR_12"/>
    <property type="match status" value="1"/>
</dbReference>
<dbReference type="InterPro" id="IPR002182">
    <property type="entry name" value="NB-ARC"/>
</dbReference>
<dbReference type="SUPFAM" id="SSF48452">
    <property type="entry name" value="TPR-like"/>
    <property type="match status" value="2"/>
</dbReference>
<dbReference type="Pfam" id="PF00931">
    <property type="entry name" value="NB-ARC"/>
    <property type="match status" value="1"/>
</dbReference>
<gene>
    <name evidence="4" type="ORF">Adu01nite_69170</name>
</gene>
<dbReference type="InterPro" id="IPR000157">
    <property type="entry name" value="TIR_dom"/>
</dbReference>
<dbReference type="Pfam" id="PF13676">
    <property type="entry name" value="TIR_2"/>
    <property type="match status" value="1"/>
</dbReference>
<accession>A0ABQ3Z6W8</accession>
<name>A0ABQ3Z6W8_9ACTN</name>
<protein>
    <submittedName>
        <fullName evidence="4">ATP-binding protein</fullName>
    </submittedName>
</protein>
<evidence type="ECO:0000256" key="1">
    <source>
        <dbReference type="SAM" id="MobiDB-lite"/>
    </source>
</evidence>
<dbReference type="InterPro" id="IPR053137">
    <property type="entry name" value="NLR-like"/>
</dbReference>
<dbReference type="NCBIfam" id="NF040586">
    <property type="entry name" value="FxSxx_TPR"/>
    <property type="match status" value="1"/>
</dbReference>
<keyword evidence="4" id="KW-0547">Nucleotide-binding</keyword>
<dbReference type="EMBL" id="BOML01000057">
    <property type="protein sequence ID" value="GIE05567.1"/>
    <property type="molecule type" value="Genomic_DNA"/>
</dbReference>
<dbReference type="GO" id="GO:0005524">
    <property type="term" value="F:ATP binding"/>
    <property type="evidence" value="ECO:0007669"/>
    <property type="project" value="UniProtKB-KW"/>
</dbReference>
<sequence>MTDTPRILISYAGPDRPWAEWARWHLEHAGYGTELDCADWKAGDNFVERMHQALDRANPMLLLLSTAYLTQDRFTTDEWTARFAQRRKDPEAKLIPVRIGSVDLGKGIWAPIVVPDLFELAPAEAVRLLLEAVGGVLGPAASSSAPEPMYPGGPEPVASADSGPRPPGSLPPVWNVDHRNPAFTGRDGVLNQVHDGLSGGGRVAVQALHGMGGVGKTQLALEYSYRFAGEYDLVWWVFAEQAGLIGEQFAALGVELGIVDAGADSAVAKSKVLGYLAEQRRALLVFDNVVNSEDVLPWLPRGSGHVLITSRRGNWQRIAHAVELDVLSREEAVRFLVEQRPGLDAGEAGSLAEALGDLPLALAQAAGYLTETGMAVAEYRQSLVEETQAVLALGRPVDYPQSLAAAILLSLSALEEADPAAVAILRLCALLAPEPVPIDLIVEVARPADPYPQVLDALREVIGKRLARQDAIGRIGAYGLARLGEGTVTVHRLTQAVVRSQVGPSASAELLAHLESVLGGMNPGDPRDPAIWPAWGRLLPHLLAVDPARTDDPALRECVRDAVVYLINRGDSRPAQQLAENLYEEWKERLGADHRDTLRAATELVWALRDLGEYGRLRTLTDDTLNRQIKTLGPDDPDTLRSAADHAVVLSALGHYQRAEEIKRDVWVRRRRVLGAEHPDTLMSMNNVGTSLGELGRHEEALTIKQQVWEQRRRVLGEEHPDTLMSANNVATSLGELGRYEEAFALKQQVWEQRRRVLGAEHLHTLTSANNVALSLGELGRHEEALTLKQQVWEQQQRVLGEEHPHTLTSASNVALSLRELGRDQEGLALIRQVREQRGRVLGEKHPDTLMAGLSLAAVQFSLGQRLLARQLVDGVWKELRDLLGAQHPNTQHAAELRSAITRAMGGRGGGGRRR</sequence>
<feature type="domain" description="TIR" evidence="3">
    <location>
        <begin position="7"/>
        <end position="119"/>
    </location>
</feature>
<dbReference type="Gene3D" id="1.25.40.10">
    <property type="entry name" value="Tetratricopeptide repeat domain"/>
    <property type="match status" value="2"/>
</dbReference>
<proteinExistence type="predicted"/>
<dbReference type="SUPFAM" id="SSF52200">
    <property type="entry name" value="Toll/Interleukin receptor TIR domain"/>
    <property type="match status" value="1"/>
</dbReference>
<dbReference type="Proteomes" id="UP000637628">
    <property type="component" value="Unassembled WGS sequence"/>
</dbReference>
<dbReference type="Gene3D" id="3.40.50.10140">
    <property type="entry name" value="Toll/interleukin-1 receptor homology (TIR) domain"/>
    <property type="match status" value="1"/>
</dbReference>
<dbReference type="RefSeq" id="WP_203733382.1">
    <property type="nucleotide sequence ID" value="NZ_BAAATX010000009.1"/>
</dbReference>
<dbReference type="SUPFAM" id="SSF52540">
    <property type="entry name" value="P-loop containing nucleoside triphosphate hydrolases"/>
    <property type="match status" value="1"/>
</dbReference>
<dbReference type="InterPro" id="IPR035897">
    <property type="entry name" value="Toll_tir_struct_dom_sf"/>
</dbReference>
<comment type="caution">
    <text evidence="4">The sequence shown here is derived from an EMBL/GenBank/DDBJ whole genome shotgun (WGS) entry which is preliminary data.</text>
</comment>
<reference evidence="4 5" key="1">
    <citation type="submission" date="2021-01" db="EMBL/GenBank/DDBJ databases">
        <title>Whole genome shotgun sequence of Actinoplanes durhamensis NBRC 14914.</title>
        <authorList>
            <person name="Komaki H."/>
            <person name="Tamura T."/>
        </authorList>
    </citation>
    <scope>NUCLEOTIDE SEQUENCE [LARGE SCALE GENOMIC DNA]</scope>
    <source>
        <strain evidence="4 5">NBRC 14914</strain>
    </source>
</reference>
<feature type="region of interest" description="Disordered" evidence="1">
    <location>
        <begin position="141"/>
        <end position="173"/>
    </location>
</feature>
<dbReference type="InterPro" id="IPR027417">
    <property type="entry name" value="P-loop_NTPase"/>
</dbReference>
<dbReference type="PRINTS" id="PR00364">
    <property type="entry name" value="DISEASERSIST"/>
</dbReference>
<keyword evidence="4" id="KW-0067">ATP-binding</keyword>